<protein>
    <recommendedName>
        <fullName evidence="3">Secreted protein</fullName>
    </recommendedName>
</protein>
<dbReference type="EMBL" id="OZ023708">
    <property type="protein sequence ID" value="CAK9880422.1"/>
    <property type="molecule type" value="Genomic_DNA"/>
</dbReference>
<evidence type="ECO:0008006" key="3">
    <source>
        <dbReference type="Google" id="ProtNLM"/>
    </source>
</evidence>
<evidence type="ECO:0000313" key="1">
    <source>
        <dbReference type="EMBL" id="CAK9880422.1"/>
    </source>
</evidence>
<dbReference type="Proteomes" id="UP001497522">
    <property type="component" value="Chromosome 7"/>
</dbReference>
<gene>
    <name evidence="1" type="ORF">CSSPJE1EN2_LOCUS21828</name>
</gene>
<evidence type="ECO:0000313" key="2">
    <source>
        <dbReference type="Proteomes" id="UP001497522"/>
    </source>
</evidence>
<name>A0ABP1BVK5_9BRYO</name>
<sequence>MGSEMVPGLLLLECNSVVELAICQNIQQAHFLLRSRRLELLACLLQLQQCQTGEKSRRRRDDDDDDV</sequence>
<accession>A0ABP1BVK5</accession>
<organism evidence="1 2">
    <name type="scientific">Sphagnum jensenii</name>
    <dbReference type="NCBI Taxonomy" id="128206"/>
    <lineage>
        <taxon>Eukaryota</taxon>
        <taxon>Viridiplantae</taxon>
        <taxon>Streptophyta</taxon>
        <taxon>Embryophyta</taxon>
        <taxon>Bryophyta</taxon>
        <taxon>Sphagnophytina</taxon>
        <taxon>Sphagnopsida</taxon>
        <taxon>Sphagnales</taxon>
        <taxon>Sphagnaceae</taxon>
        <taxon>Sphagnum</taxon>
    </lineage>
</organism>
<proteinExistence type="predicted"/>
<reference evidence="1" key="1">
    <citation type="submission" date="2024-03" db="EMBL/GenBank/DDBJ databases">
        <authorList>
            <consortium name="ELIXIR-Norway"/>
            <consortium name="Elixir Norway"/>
        </authorList>
    </citation>
    <scope>NUCLEOTIDE SEQUENCE</scope>
</reference>
<keyword evidence="2" id="KW-1185">Reference proteome</keyword>